<evidence type="ECO:0008006" key="3">
    <source>
        <dbReference type="Google" id="ProtNLM"/>
    </source>
</evidence>
<organism evidence="1 2">
    <name type="scientific">Lentzea flava</name>
    <dbReference type="NCBI Taxonomy" id="103732"/>
    <lineage>
        <taxon>Bacteria</taxon>
        <taxon>Bacillati</taxon>
        <taxon>Actinomycetota</taxon>
        <taxon>Actinomycetes</taxon>
        <taxon>Pseudonocardiales</taxon>
        <taxon>Pseudonocardiaceae</taxon>
        <taxon>Lentzea</taxon>
    </lineage>
</organism>
<protein>
    <recommendedName>
        <fullName evidence="3">Bacteriophage HK97-gp10, tail-component</fullName>
    </recommendedName>
</protein>
<accession>A0ABQ2UNL2</accession>
<keyword evidence="2" id="KW-1185">Reference proteome</keyword>
<reference evidence="2" key="1">
    <citation type="journal article" date="2019" name="Int. J. Syst. Evol. Microbiol.">
        <title>The Global Catalogue of Microorganisms (GCM) 10K type strain sequencing project: providing services to taxonomists for standard genome sequencing and annotation.</title>
        <authorList>
            <consortium name="The Broad Institute Genomics Platform"/>
            <consortium name="The Broad Institute Genome Sequencing Center for Infectious Disease"/>
            <person name="Wu L."/>
            <person name="Ma J."/>
        </authorList>
    </citation>
    <scope>NUCLEOTIDE SEQUENCE [LARGE SCALE GENOMIC DNA]</scope>
    <source>
        <strain evidence="2">JCM 3296</strain>
    </source>
</reference>
<proteinExistence type="predicted"/>
<evidence type="ECO:0000313" key="1">
    <source>
        <dbReference type="EMBL" id="GGU45917.1"/>
    </source>
</evidence>
<dbReference type="Proteomes" id="UP000649573">
    <property type="component" value="Unassembled WGS sequence"/>
</dbReference>
<evidence type="ECO:0000313" key="2">
    <source>
        <dbReference type="Proteomes" id="UP000649573"/>
    </source>
</evidence>
<dbReference type="Pfam" id="PF17395">
    <property type="entry name" value="DUF5403"/>
    <property type="match status" value="1"/>
</dbReference>
<gene>
    <name evidence="1" type="ORF">GCM10010178_43030</name>
</gene>
<dbReference type="EMBL" id="BMRE01000018">
    <property type="protein sequence ID" value="GGU45917.1"/>
    <property type="molecule type" value="Genomic_DNA"/>
</dbReference>
<dbReference type="RefSeq" id="WP_189255490.1">
    <property type="nucleotide sequence ID" value="NZ_BMRE01000018.1"/>
</dbReference>
<dbReference type="InterPro" id="IPR039452">
    <property type="entry name" value="DUF5403"/>
</dbReference>
<sequence length="99" mass="10666">MAEIYYDIADTIAHLPGVRQAVKTAAETIAAKAKADLASHRKTGKAEIEVEHRDTDSSVSLVDEAAVSIEYGHFVDLSEADEVVFAKGLYIIHRAAGLI</sequence>
<name>A0ABQ2UNL2_9PSEU</name>
<comment type="caution">
    <text evidence="1">The sequence shown here is derived from an EMBL/GenBank/DDBJ whole genome shotgun (WGS) entry which is preliminary data.</text>
</comment>